<evidence type="ECO:0000256" key="7">
    <source>
        <dbReference type="ARBA" id="ARBA00022777"/>
    </source>
</evidence>
<feature type="binding site" evidence="12">
    <location>
        <position position="249"/>
    </location>
    <ligand>
        <name>K(+)</name>
        <dbReference type="ChEBI" id="CHEBI:29103"/>
    </ligand>
</feature>
<dbReference type="Proteomes" id="UP001221208">
    <property type="component" value="Unassembled WGS sequence"/>
</dbReference>
<keyword evidence="5 12" id="KW-0479">Metal-binding</keyword>
<evidence type="ECO:0000256" key="12">
    <source>
        <dbReference type="HAMAP-Rule" id="MF_01987"/>
    </source>
</evidence>
<evidence type="ECO:0000256" key="9">
    <source>
        <dbReference type="ARBA" id="ARBA00022842"/>
    </source>
</evidence>
<reference evidence="14 15" key="1">
    <citation type="submission" date="2022-10" db="EMBL/GenBank/DDBJ databases">
        <title>Janthinobacterium sp. hw3 Genome sequencing.</title>
        <authorList>
            <person name="Park S."/>
        </authorList>
    </citation>
    <scope>NUCLEOTIDE SEQUENCE [LARGE SCALE GENOMIC DNA]</scope>
    <source>
        <strain evidence="15">hw3</strain>
    </source>
</reference>
<keyword evidence="15" id="KW-1185">Reference proteome</keyword>
<comment type="subunit">
    <text evidence="12">Homodimer.</text>
</comment>
<comment type="pathway">
    <text evidence="12">Carbohydrate metabolism; D-ribose degradation; D-ribose 5-phosphate from beta-D-ribopyranose: step 2/2.</text>
</comment>
<evidence type="ECO:0000259" key="13">
    <source>
        <dbReference type="Pfam" id="PF00294"/>
    </source>
</evidence>
<keyword evidence="4 12" id="KW-0808">Transferase</keyword>
<feature type="binding site" evidence="12">
    <location>
        <position position="290"/>
    </location>
    <ligand>
        <name>K(+)</name>
        <dbReference type="ChEBI" id="CHEBI:29103"/>
    </ligand>
</feature>
<keyword evidence="7 12" id="KW-0418">Kinase</keyword>
<dbReference type="SUPFAM" id="SSF53613">
    <property type="entry name" value="Ribokinase-like"/>
    <property type="match status" value="1"/>
</dbReference>
<evidence type="ECO:0000256" key="2">
    <source>
        <dbReference type="ARBA" id="ARBA00012035"/>
    </source>
</evidence>
<feature type="binding site" evidence="12">
    <location>
        <begin position="41"/>
        <end position="45"/>
    </location>
    <ligand>
        <name>substrate</name>
    </ligand>
</feature>
<evidence type="ECO:0000313" key="14">
    <source>
        <dbReference type="EMBL" id="MDC8758396.1"/>
    </source>
</evidence>
<keyword evidence="11 12" id="KW-0119">Carbohydrate metabolism</keyword>
<feature type="active site" description="Proton acceptor" evidence="12">
    <location>
        <position position="255"/>
    </location>
</feature>
<feature type="binding site" evidence="12">
    <location>
        <begin position="254"/>
        <end position="255"/>
    </location>
    <ligand>
        <name>ATP</name>
        <dbReference type="ChEBI" id="CHEBI:30616"/>
    </ligand>
</feature>
<evidence type="ECO:0000256" key="3">
    <source>
        <dbReference type="ARBA" id="ARBA00016943"/>
    </source>
</evidence>
<evidence type="ECO:0000256" key="5">
    <source>
        <dbReference type="ARBA" id="ARBA00022723"/>
    </source>
</evidence>
<evidence type="ECO:0000256" key="11">
    <source>
        <dbReference type="ARBA" id="ARBA00023277"/>
    </source>
</evidence>
<comment type="catalytic activity">
    <reaction evidence="12">
        <text>D-ribose + ATP = D-ribose 5-phosphate + ADP + H(+)</text>
        <dbReference type="Rhea" id="RHEA:13697"/>
        <dbReference type="ChEBI" id="CHEBI:15378"/>
        <dbReference type="ChEBI" id="CHEBI:30616"/>
        <dbReference type="ChEBI" id="CHEBI:47013"/>
        <dbReference type="ChEBI" id="CHEBI:78346"/>
        <dbReference type="ChEBI" id="CHEBI:456216"/>
        <dbReference type="EC" id="2.7.1.15"/>
    </reaction>
</comment>
<comment type="similarity">
    <text evidence="1">Belongs to the carbohydrate kinase pfkB family.</text>
</comment>
<comment type="subcellular location">
    <subcellularLocation>
        <location evidence="12">Cytoplasm</location>
    </subcellularLocation>
</comment>
<keyword evidence="8 12" id="KW-0067">ATP-binding</keyword>
<comment type="caution">
    <text evidence="14">The sequence shown here is derived from an EMBL/GenBank/DDBJ whole genome shotgun (WGS) entry which is preliminary data.</text>
</comment>
<dbReference type="EMBL" id="JAQQXR010000004">
    <property type="protein sequence ID" value="MDC8758396.1"/>
    <property type="molecule type" value="Genomic_DNA"/>
</dbReference>
<feature type="binding site" evidence="12">
    <location>
        <position position="294"/>
    </location>
    <ligand>
        <name>K(+)</name>
        <dbReference type="ChEBI" id="CHEBI:29103"/>
    </ligand>
</feature>
<dbReference type="PANTHER" id="PTHR10584">
    <property type="entry name" value="SUGAR KINASE"/>
    <property type="match status" value="1"/>
</dbReference>
<proteinExistence type="inferred from homology"/>
<keyword evidence="10 12" id="KW-0630">Potassium</keyword>
<dbReference type="NCBIfam" id="TIGR02152">
    <property type="entry name" value="D_ribokin_bact"/>
    <property type="match status" value="1"/>
</dbReference>
<feature type="binding site" evidence="12">
    <location>
        <position position="186"/>
    </location>
    <ligand>
        <name>ATP</name>
        <dbReference type="ChEBI" id="CHEBI:30616"/>
    </ligand>
</feature>
<feature type="binding site" evidence="12">
    <location>
        <position position="288"/>
    </location>
    <ligand>
        <name>K(+)</name>
        <dbReference type="ChEBI" id="CHEBI:29103"/>
    </ligand>
</feature>
<dbReference type="Pfam" id="PF00294">
    <property type="entry name" value="PfkB"/>
    <property type="match status" value="1"/>
</dbReference>
<accession>A0ABT5K2A8</accession>
<evidence type="ECO:0000256" key="4">
    <source>
        <dbReference type="ARBA" id="ARBA00022679"/>
    </source>
</evidence>
<feature type="binding site" evidence="12">
    <location>
        <position position="251"/>
    </location>
    <ligand>
        <name>K(+)</name>
        <dbReference type="ChEBI" id="CHEBI:29103"/>
    </ligand>
</feature>
<comment type="activity regulation">
    <text evidence="12">Activated by a monovalent cation that binds near, but not in, the active site. The most likely occupant of the site in vivo is potassium. Ion binding induces a conformational change that may alter substrate affinity.</text>
</comment>
<dbReference type="HAMAP" id="MF_01987">
    <property type="entry name" value="Ribokinase"/>
    <property type="match status" value="1"/>
</dbReference>
<dbReference type="InterPro" id="IPR011611">
    <property type="entry name" value="PfkB_dom"/>
</dbReference>
<dbReference type="InterPro" id="IPR002139">
    <property type="entry name" value="Ribo/fructo_kinase"/>
</dbReference>
<dbReference type="InterPro" id="IPR029056">
    <property type="entry name" value="Ribokinase-like"/>
</dbReference>
<dbReference type="InterPro" id="IPR002173">
    <property type="entry name" value="Carboh/pur_kinase_PfkB_CS"/>
</dbReference>
<evidence type="ECO:0000256" key="1">
    <source>
        <dbReference type="ARBA" id="ARBA00005380"/>
    </source>
</evidence>
<feature type="binding site" evidence="12">
    <location>
        <position position="285"/>
    </location>
    <ligand>
        <name>K(+)</name>
        <dbReference type="ChEBI" id="CHEBI:29103"/>
    </ligand>
</feature>
<sequence>MSGPRITVVGSLNMDLVFRTPRMPLAGETISGHAFRQIPGGKGANQAVAAARLGGAVTMLGRVGDDAFGRQLRDCLLADGIDASQVLAQAGMASGVAGILVDDAGSNSIVVTPGANMALTLEDVEALAPTILASDLLVCQLETRLCAVMRAIEIAKRGGVKVVFNPAPMQPLRADWLALVDYLIVNETEASQLSEIAVVDRATARQAATKLLAMGAGSVLLTMGGQGVFVAGQGDNSRMLAAVPVEVVDTTAAGDTFVGAFSVGIGQGLGIVEAATAAQYAAALTVTKLGAQTSIPTRAEVEQFIASRAARAPVEAA</sequence>
<keyword evidence="12" id="KW-0963">Cytoplasm</keyword>
<evidence type="ECO:0000256" key="6">
    <source>
        <dbReference type="ARBA" id="ARBA00022741"/>
    </source>
</evidence>
<feature type="binding site" evidence="12">
    <location>
        <position position="255"/>
    </location>
    <ligand>
        <name>substrate</name>
    </ligand>
</feature>
<evidence type="ECO:0000313" key="15">
    <source>
        <dbReference type="Proteomes" id="UP001221208"/>
    </source>
</evidence>
<evidence type="ECO:0000256" key="8">
    <source>
        <dbReference type="ARBA" id="ARBA00022840"/>
    </source>
</evidence>
<evidence type="ECO:0000256" key="10">
    <source>
        <dbReference type="ARBA" id="ARBA00022958"/>
    </source>
</evidence>
<dbReference type="InterPro" id="IPR011877">
    <property type="entry name" value="Ribokinase"/>
</dbReference>
<protein>
    <recommendedName>
        <fullName evidence="3 12">Ribokinase</fullName>
        <shortName evidence="12">RK</shortName>
        <ecNumber evidence="2 12">2.7.1.15</ecNumber>
    </recommendedName>
</protein>
<feature type="binding site" evidence="12">
    <location>
        <begin position="222"/>
        <end position="227"/>
    </location>
    <ligand>
        <name>ATP</name>
        <dbReference type="ChEBI" id="CHEBI:30616"/>
    </ligand>
</feature>
<feature type="binding site" evidence="12">
    <location>
        <begin position="13"/>
        <end position="15"/>
    </location>
    <ligand>
        <name>substrate</name>
    </ligand>
</feature>
<comment type="cofactor">
    <cofactor evidence="12">
        <name>Mg(2+)</name>
        <dbReference type="ChEBI" id="CHEBI:18420"/>
    </cofactor>
    <text evidence="12">Requires a divalent cation, most likely magnesium in vivo, as an electrophilic catalyst to aid phosphoryl group transfer. It is the chelate of the metal and the nucleotide that is the actual substrate.</text>
</comment>
<dbReference type="CDD" id="cd01174">
    <property type="entry name" value="ribokinase"/>
    <property type="match status" value="1"/>
</dbReference>
<gene>
    <name evidence="12 14" type="primary">rbsK</name>
    <name evidence="14" type="ORF">OIK44_12445</name>
</gene>
<dbReference type="RefSeq" id="WP_273671073.1">
    <property type="nucleotide sequence ID" value="NZ_JAQQXR010000004.1"/>
</dbReference>
<comment type="similarity">
    <text evidence="12">Belongs to the carbohydrate kinase PfkB family. Ribokinase subfamily.</text>
</comment>
<dbReference type="PROSITE" id="PS00584">
    <property type="entry name" value="PFKB_KINASES_2"/>
    <property type="match status" value="1"/>
</dbReference>
<dbReference type="GO" id="GO:0004747">
    <property type="term" value="F:ribokinase activity"/>
    <property type="evidence" value="ECO:0007669"/>
    <property type="project" value="UniProtKB-EC"/>
</dbReference>
<comment type="caution">
    <text evidence="12">Lacks conserved residue(s) required for the propagation of feature annotation.</text>
</comment>
<name>A0ABT5K2A8_9BURK</name>
<dbReference type="Gene3D" id="3.40.1190.20">
    <property type="match status" value="1"/>
</dbReference>
<organism evidence="14 15">
    <name type="scientific">Janthinobacterium fluminis</name>
    <dbReference type="NCBI Taxonomy" id="2987524"/>
    <lineage>
        <taxon>Bacteria</taxon>
        <taxon>Pseudomonadati</taxon>
        <taxon>Pseudomonadota</taxon>
        <taxon>Betaproteobacteria</taxon>
        <taxon>Burkholderiales</taxon>
        <taxon>Oxalobacteraceae</taxon>
        <taxon>Janthinobacterium</taxon>
    </lineage>
</organism>
<keyword evidence="9 12" id="KW-0460">Magnesium</keyword>
<comment type="function">
    <text evidence="12">Catalyzes the phosphorylation of ribose at O-5 in a reaction requiring ATP and magnesium. The resulting D-ribose-5-phosphate can then be used either for sythesis of nucleotides, histidine, and tryptophan, or as a component of the pentose phosphate pathway.</text>
</comment>
<dbReference type="PRINTS" id="PR00990">
    <property type="entry name" value="RIBOKINASE"/>
</dbReference>
<feature type="binding site" evidence="12">
    <location>
        <position position="142"/>
    </location>
    <ligand>
        <name>substrate</name>
    </ligand>
</feature>
<feature type="domain" description="Carbohydrate kinase PfkB" evidence="13">
    <location>
        <begin position="5"/>
        <end position="298"/>
    </location>
</feature>
<dbReference type="EC" id="2.7.1.15" evidence="2 12"/>
<dbReference type="PANTHER" id="PTHR10584:SF166">
    <property type="entry name" value="RIBOKINASE"/>
    <property type="match status" value="1"/>
</dbReference>
<keyword evidence="6 12" id="KW-0547">Nucleotide-binding</keyword>